<dbReference type="InterPro" id="IPR011990">
    <property type="entry name" value="TPR-like_helical_dom_sf"/>
</dbReference>
<comment type="caution">
    <text evidence="2">The sequence shown here is derived from an EMBL/GenBank/DDBJ whole genome shotgun (WGS) entry which is preliminary data.</text>
</comment>
<dbReference type="AlphaFoldDB" id="A0A317CC70"/>
<feature type="domain" description="HTH cro/C1-type" evidence="1">
    <location>
        <begin position="14"/>
        <end position="69"/>
    </location>
</feature>
<dbReference type="EMBL" id="QGKL01000029">
    <property type="protein sequence ID" value="PWQ96285.1"/>
    <property type="molecule type" value="Genomic_DNA"/>
</dbReference>
<keyword evidence="3" id="KW-1185">Reference proteome</keyword>
<organism evidence="2 3">
    <name type="scientific">Leucothrix arctica</name>
    <dbReference type="NCBI Taxonomy" id="1481894"/>
    <lineage>
        <taxon>Bacteria</taxon>
        <taxon>Pseudomonadati</taxon>
        <taxon>Pseudomonadota</taxon>
        <taxon>Gammaproteobacteria</taxon>
        <taxon>Thiotrichales</taxon>
        <taxon>Thiotrichaceae</taxon>
        <taxon>Leucothrix</taxon>
    </lineage>
</organism>
<sequence>MSTTIESELFIKRVKQLLQNKRWTQSELAQKTGLSTPQLSRLLSGKNKRVQQTTIDKILHAFELTQAQFFEQSTMPEVSPPTLNTNSMYSDRLPTVSGKFIGRERELAVLDDALANPEINILQFIAPGGTGKTKLLRHWLNNSRDKAPVMIAWSFYSQGATVNKQLSTSPFFKHALNLLQADQHTFSSDEEKGDYLANLLRARQCLLVLDGLEPMQHADPANRGELKDRALSRLLKNLAGQPSKLCIITSRIAVYELSDRNSVLSYNLQNLETSDGINLLESLGVKGPRQAIRQAVIDYAGHALALSLLGNLLRLRYQGNINKRNVLPPLIQGSRDKNSRHAFKVMQAYQDWFAGTAELSLLYLLGMFDHPVTLSALEALWQANIKDLTEGISEEDWYQAIDSLRNDHHILTQAEFDDDHHNFQSLDCHPLIREYFGQQLASKQPETWKQAHQCLYEYYKAVPDKEQPDTLEEMQPLFHAVKHGCTAGLYEETFEDVYWQRICRQNELYLTVKLGAFGDELATIANFFAVPWDTFKGDLPDEYTYFLTSSAAMSLKALGRIKEAHRPAKKLLSIIVSFGQWEAAATYSEDLCQLQLTLGNLSEALETAKLGLSYADNSEDTLKKAISRAVYARALYQTGDTEGALDYYQACKTIQQEGNLEAPYLDAVWGYGELLIEQEQLDDATQSTLEINRWFTQAKPSSASLLPLTLNTLNLVRGALAQGEYSLEAIDQTVNSLRNLGRKDLLPLGLIARAALCRETGLFVQAHQDLAEAFDIASPSGMRLYLTDYHLAMAKLLLKQWQQQLLDDTTQDKIQDHIAQATVLIDETGYHRRDNKVAALIGPSAIKPEAQQEWSEEW</sequence>
<dbReference type="CDD" id="cd00093">
    <property type="entry name" value="HTH_XRE"/>
    <property type="match status" value="1"/>
</dbReference>
<evidence type="ECO:0000259" key="1">
    <source>
        <dbReference type="PROSITE" id="PS50943"/>
    </source>
</evidence>
<proteinExistence type="predicted"/>
<reference evidence="2 3" key="1">
    <citation type="submission" date="2018-05" db="EMBL/GenBank/DDBJ databases">
        <title>Leucothrix arctica sp. nov., isolated from Arctic seawater.</title>
        <authorList>
            <person name="Choi A."/>
            <person name="Baek K."/>
        </authorList>
    </citation>
    <scope>NUCLEOTIDE SEQUENCE [LARGE SCALE GENOMIC DNA]</scope>
    <source>
        <strain evidence="2 3">IMCC9719</strain>
    </source>
</reference>
<dbReference type="Proteomes" id="UP000245506">
    <property type="component" value="Unassembled WGS sequence"/>
</dbReference>
<dbReference type="SUPFAM" id="SSF47413">
    <property type="entry name" value="lambda repressor-like DNA-binding domains"/>
    <property type="match status" value="1"/>
</dbReference>
<dbReference type="PROSITE" id="PS50943">
    <property type="entry name" value="HTH_CROC1"/>
    <property type="match status" value="1"/>
</dbReference>
<dbReference type="OrthoDB" id="1426235at2"/>
<dbReference type="Gene3D" id="1.25.40.10">
    <property type="entry name" value="Tetratricopeptide repeat domain"/>
    <property type="match status" value="1"/>
</dbReference>
<evidence type="ECO:0000313" key="2">
    <source>
        <dbReference type="EMBL" id="PWQ96285.1"/>
    </source>
</evidence>
<dbReference type="InterPro" id="IPR010982">
    <property type="entry name" value="Lambda_DNA-bd_dom_sf"/>
</dbReference>
<dbReference type="GO" id="GO:0003677">
    <property type="term" value="F:DNA binding"/>
    <property type="evidence" value="ECO:0007669"/>
    <property type="project" value="InterPro"/>
</dbReference>
<dbReference type="Pfam" id="PF13443">
    <property type="entry name" value="HTH_26"/>
    <property type="match status" value="1"/>
</dbReference>
<accession>A0A317CC70</accession>
<dbReference type="InterPro" id="IPR001387">
    <property type="entry name" value="Cro/C1-type_HTH"/>
</dbReference>
<dbReference type="RefSeq" id="WP_109823257.1">
    <property type="nucleotide sequence ID" value="NZ_QGKL01000029.1"/>
</dbReference>
<protein>
    <recommendedName>
        <fullName evidence="1">HTH cro/C1-type domain-containing protein</fullName>
    </recommendedName>
</protein>
<dbReference type="Gene3D" id="1.10.260.40">
    <property type="entry name" value="lambda repressor-like DNA-binding domains"/>
    <property type="match status" value="1"/>
</dbReference>
<dbReference type="SUPFAM" id="SSF48452">
    <property type="entry name" value="TPR-like"/>
    <property type="match status" value="1"/>
</dbReference>
<dbReference type="SMART" id="SM00530">
    <property type="entry name" value="HTH_XRE"/>
    <property type="match status" value="1"/>
</dbReference>
<dbReference type="Gene3D" id="3.40.50.300">
    <property type="entry name" value="P-loop containing nucleotide triphosphate hydrolases"/>
    <property type="match status" value="1"/>
</dbReference>
<dbReference type="InterPro" id="IPR027417">
    <property type="entry name" value="P-loop_NTPase"/>
</dbReference>
<name>A0A317CC70_9GAMM</name>
<dbReference type="SUPFAM" id="SSF52540">
    <property type="entry name" value="P-loop containing nucleoside triphosphate hydrolases"/>
    <property type="match status" value="1"/>
</dbReference>
<gene>
    <name evidence="2" type="ORF">DKT75_09865</name>
</gene>
<evidence type="ECO:0000313" key="3">
    <source>
        <dbReference type="Proteomes" id="UP000245506"/>
    </source>
</evidence>